<feature type="compositionally biased region" description="Low complexity" evidence="1">
    <location>
        <begin position="90"/>
        <end position="99"/>
    </location>
</feature>
<dbReference type="Proteomes" id="UP000677228">
    <property type="component" value="Unassembled WGS sequence"/>
</dbReference>
<name>A0A8S2EZR8_9BILA</name>
<dbReference type="EMBL" id="CAJNOK010022875">
    <property type="protein sequence ID" value="CAF1354636.1"/>
    <property type="molecule type" value="Genomic_DNA"/>
</dbReference>
<feature type="region of interest" description="Disordered" evidence="1">
    <location>
        <begin position="23"/>
        <end position="55"/>
    </location>
</feature>
<proteinExistence type="predicted"/>
<evidence type="ECO:0000313" key="4">
    <source>
        <dbReference type="Proteomes" id="UP000677228"/>
    </source>
</evidence>
<feature type="compositionally biased region" description="Pro residues" evidence="1">
    <location>
        <begin position="25"/>
        <end position="36"/>
    </location>
</feature>
<accession>A0A8S2EZR8</accession>
<reference evidence="2" key="1">
    <citation type="submission" date="2021-02" db="EMBL/GenBank/DDBJ databases">
        <authorList>
            <person name="Nowell W R."/>
        </authorList>
    </citation>
    <scope>NUCLEOTIDE SEQUENCE</scope>
</reference>
<feature type="compositionally biased region" description="Polar residues" evidence="1">
    <location>
        <begin position="100"/>
        <end position="109"/>
    </location>
</feature>
<gene>
    <name evidence="2" type="ORF">OVA965_LOCUS30961</name>
    <name evidence="3" type="ORF">TMI583_LOCUS31777</name>
</gene>
<dbReference type="AlphaFoldDB" id="A0A8S2EZR8"/>
<dbReference type="EMBL" id="CAJOBA010044519">
    <property type="protein sequence ID" value="CAF4165001.1"/>
    <property type="molecule type" value="Genomic_DNA"/>
</dbReference>
<feature type="region of interest" description="Disordered" evidence="1">
    <location>
        <begin position="90"/>
        <end position="109"/>
    </location>
</feature>
<evidence type="ECO:0000256" key="1">
    <source>
        <dbReference type="SAM" id="MobiDB-lite"/>
    </source>
</evidence>
<organism evidence="2 4">
    <name type="scientific">Didymodactylos carnosus</name>
    <dbReference type="NCBI Taxonomy" id="1234261"/>
    <lineage>
        <taxon>Eukaryota</taxon>
        <taxon>Metazoa</taxon>
        <taxon>Spiralia</taxon>
        <taxon>Gnathifera</taxon>
        <taxon>Rotifera</taxon>
        <taxon>Eurotatoria</taxon>
        <taxon>Bdelloidea</taxon>
        <taxon>Philodinida</taxon>
        <taxon>Philodinidae</taxon>
        <taxon>Didymodactylos</taxon>
    </lineage>
</organism>
<evidence type="ECO:0000313" key="3">
    <source>
        <dbReference type="EMBL" id="CAF4165001.1"/>
    </source>
</evidence>
<sequence>MSAAENLYETDVTHEVIHIYELDPEPPPVLPPPKPNIPVTDGSTDPPKPKSATVQATQSVTIVATTSVLRSTATTITPTTIVATVSSTVSSTAQATITSKQQISKQSPD</sequence>
<protein>
    <submittedName>
        <fullName evidence="2">Uncharacterized protein</fullName>
    </submittedName>
</protein>
<comment type="caution">
    <text evidence="2">The sequence shown here is derived from an EMBL/GenBank/DDBJ whole genome shotgun (WGS) entry which is preliminary data.</text>
</comment>
<dbReference type="Proteomes" id="UP000682733">
    <property type="component" value="Unassembled WGS sequence"/>
</dbReference>
<evidence type="ECO:0000313" key="2">
    <source>
        <dbReference type="EMBL" id="CAF1354636.1"/>
    </source>
</evidence>